<organism evidence="1 2">
    <name type="scientific">Fragilariopsis cylindrus CCMP1102</name>
    <dbReference type="NCBI Taxonomy" id="635003"/>
    <lineage>
        <taxon>Eukaryota</taxon>
        <taxon>Sar</taxon>
        <taxon>Stramenopiles</taxon>
        <taxon>Ochrophyta</taxon>
        <taxon>Bacillariophyta</taxon>
        <taxon>Bacillariophyceae</taxon>
        <taxon>Bacillariophycidae</taxon>
        <taxon>Bacillariales</taxon>
        <taxon>Bacillariaceae</taxon>
        <taxon>Fragilariopsis</taxon>
    </lineage>
</organism>
<gene>
    <name evidence="1" type="ORF">FRACYDRAFT_271255</name>
</gene>
<evidence type="ECO:0000313" key="1">
    <source>
        <dbReference type="EMBL" id="OEU09663.1"/>
    </source>
</evidence>
<accession>A0A1E7EVU5</accession>
<dbReference type="AlphaFoldDB" id="A0A1E7EVU5"/>
<name>A0A1E7EVU5_9STRA</name>
<dbReference type="Proteomes" id="UP000095751">
    <property type="component" value="Unassembled WGS sequence"/>
</dbReference>
<dbReference type="InParanoid" id="A0A1E7EVU5"/>
<sequence length="152" mass="16756">MIPWVTNGPKIGIDRLCYDTVGENLVVTYNLFLEKQDRSVTDITIQVFDMNNIEIVMLENEKEQDIILNPRVSNDPLLSSLSCGEETCHTWTSRGGLQMSTTNLIGNGQDYGVLLLANTATTTDDAANNINDNNSRLEILAGVSFRLGGCNE</sequence>
<dbReference type="KEGG" id="fcy:FRACYDRAFT_271255"/>
<reference evidence="1 2" key="1">
    <citation type="submission" date="2016-09" db="EMBL/GenBank/DDBJ databases">
        <title>Extensive genetic diversity and differential bi-allelic expression allows diatom success in the polar Southern Ocean.</title>
        <authorList>
            <consortium name="DOE Joint Genome Institute"/>
            <person name="Mock T."/>
            <person name="Otillar R.P."/>
            <person name="Strauss J."/>
            <person name="Dupont C."/>
            <person name="Frickenhaus S."/>
            <person name="Maumus F."/>
            <person name="Mcmullan M."/>
            <person name="Sanges R."/>
            <person name="Schmutz J."/>
            <person name="Toseland A."/>
            <person name="Valas R."/>
            <person name="Veluchamy A."/>
            <person name="Ward B.J."/>
            <person name="Allen A."/>
            <person name="Barry K."/>
            <person name="Falciatore A."/>
            <person name="Ferrante M."/>
            <person name="Fortunato A.E."/>
            <person name="Gloeckner G."/>
            <person name="Gruber A."/>
            <person name="Hipkin R."/>
            <person name="Janech M."/>
            <person name="Kroth P."/>
            <person name="Leese F."/>
            <person name="Lindquist E."/>
            <person name="Lyon B.R."/>
            <person name="Martin J."/>
            <person name="Mayer C."/>
            <person name="Parker M."/>
            <person name="Quesneville H."/>
            <person name="Raymond J."/>
            <person name="Uhlig C."/>
            <person name="Valentin K.U."/>
            <person name="Worden A.Z."/>
            <person name="Armbrust E.V."/>
            <person name="Bowler C."/>
            <person name="Green B."/>
            <person name="Moulton V."/>
            <person name="Van Oosterhout C."/>
            <person name="Grigoriev I."/>
        </authorList>
    </citation>
    <scope>NUCLEOTIDE SEQUENCE [LARGE SCALE GENOMIC DNA]</scope>
    <source>
        <strain evidence="1 2">CCMP1102</strain>
    </source>
</reference>
<dbReference type="EMBL" id="KV784374">
    <property type="protein sequence ID" value="OEU09663.1"/>
    <property type="molecule type" value="Genomic_DNA"/>
</dbReference>
<protein>
    <submittedName>
        <fullName evidence="1">Uncharacterized protein</fullName>
    </submittedName>
</protein>
<proteinExistence type="predicted"/>
<evidence type="ECO:0000313" key="2">
    <source>
        <dbReference type="Proteomes" id="UP000095751"/>
    </source>
</evidence>
<keyword evidence="2" id="KW-1185">Reference proteome</keyword>